<sequence>MVTLNKAFNPNTDGSFLGVVTGTAGSVRFGWYGSAPLLVRYGTAYGTVRHRLWYGSAVATLGGMSFLKYPLYIRNYLTLVLPDFCTLTG</sequence>
<dbReference type="Proteomes" id="UP000276133">
    <property type="component" value="Unassembled WGS sequence"/>
</dbReference>
<accession>A0A3M7RDG1</accession>
<keyword evidence="2" id="KW-1185">Reference proteome</keyword>
<evidence type="ECO:0000313" key="1">
    <source>
        <dbReference type="EMBL" id="RNA21603.1"/>
    </source>
</evidence>
<name>A0A3M7RDG1_BRAPC</name>
<dbReference type="EMBL" id="REGN01003636">
    <property type="protein sequence ID" value="RNA21603.1"/>
    <property type="molecule type" value="Genomic_DNA"/>
</dbReference>
<comment type="caution">
    <text evidence="1">The sequence shown here is derived from an EMBL/GenBank/DDBJ whole genome shotgun (WGS) entry which is preliminary data.</text>
</comment>
<gene>
    <name evidence="1" type="ORF">BpHYR1_049393</name>
</gene>
<dbReference type="AlphaFoldDB" id="A0A3M7RDG1"/>
<evidence type="ECO:0000313" key="2">
    <source>
        <dbReference type="Proteomes" id="UP000276133"/>
    </source>
</evidence>
<reference evidence="1 2" key="1">
    <citation type="journal article" date="2018" name="Sci. Rep.">
        <title>Genomic signatures of local adaptation to the degree of environmental predictability in rotifers.</title>
        <authorList>
            <person name="Franch-Gras L."/>
            <person name="Hahn C."/>
            <person name="Garcia-Roger E.M."/>
            <person name="Carmona M.J."/>
            <person name="Serra M."/>
            <person name="Gomez A."/>
        </authorList>
    </citation>
    <scope>NUCLEOTIDE SEQUENCE [LARGE SCALE GENOMIC DNA]</scope>
    <source>
        <strain evidence="1">HYR1</strain>
    </source>
</reference>
<organism evidence="1 2">
    <name type="scientific">Brachionus plicatilis</name>
    <name type="common">Marine rotifer</name>
    <name type="synonym">Brachionus muelleri</name>
    <dbReference type="NCBI Taxonomy" id="10195"/>
    <lineage>
        <taxon>Eukaryota</taxon>
        <taxon>Metazoa</taxon>
        <taxon>Spiralia</taxon>
        <taxon>Gnathifera</taxon>
        <taxon>Rotifera</taxon>
        <taxon>Eurotatoria</taxon>
        <taxon>Monogononta</taxon>
        <taxon>Pseudotrocha</taxon>
        <taxon>Ploima</taxon>
        <taxon>Brachionidae</taxon>
        <taxon>Brachionus</taxon>
    </lineage>
</organism>
<proteinExistence type="predicted"/>
<protein>
    <submittedName>
        <fullName evidence="1">Uncharacterized protein</fullName>
    </submittedName>
</protein>